<evidence type="ECO:0000256" key="5">
    <source>
        <dbReference type="PIRNR" id="PIRNR000410"/>
    </source>
</evidence>
<dbReference type="EMBL" id="JAYLLH010000023">
    <property type="protein sequence ID" value="MEC3862520.1"/>
    <property type="molecule type" value="Genomic_DNA"/>
</dbReference>
<dbReference type="InterPro" id="IPR036804">
    <property type="entry name" value="CheR_N_sf"/>
</dbReference>
<dbReference type="Gene3D" id="1.10.155.10">
    <property type="entry name" value="Chemotaxis receptor methyltransferase CheR, N-terminal domain"/>
    <property type="match status" value="1"/>
</dbReference>
<dbReference type="PANTHER" id="PTHR24422:SF19">
    <property type="entry name" value="CHEMOTAXIS PROTEIN METHYLTRANSFERASE"/>
    <property type="match status" value="1"/>
</dbReference>
<evidence type="ECO:0000256" key="2">
    <source>
        <dbReference type="ARBA" id="ARBA00022603"/>
    </source>
</evidence>
<evidence type="ECO:0000256" key="3">
    <source>
        <dbReference type="ARBA" id="ARBA00022679"/>
    </source>
</evidence>
<feature type="domain" description="CheR-type methyltransferase" evidence="6">
    <location>
        <begin position="1"/>
        <end position="267"/>
    </location>
</feature>
<organism evidence="7 8">
    <name type="scientific">Mesobacterium hydrothermale</name>
    <dbReference type="NCBI Taxonomy" id="3111907"/>
    <lineage>
        <taxon>Bacteria</taxon>
        <taxon>Pseudomonadati</taxon>
        <taxon>Pseudomonadota</taxon>
        <taxon>Alphaproteobacteria</taxon>
        <taxon>Rhodobacterales</taxon>
        <taxon>Roseobacteraceae</taxon>
        <taxon>Mesobacterium</taxon>
    </lineage>
</organism>
<evidence type="ECO:0000259" key="6">
    <source>
        <dbReference type="PROSITE" id="PS50123"/>
    </source>
</evidence>
<dbReference type="RefSeq" id="WP_326298348.1">
    <property type="nucleotide sequence ID" value="NZ_JAYLLH010000023.1"/>
</dbReference>
<dbReference type="Gene3D" id="3.40.50.150">
    <property type="entry name" value="Vaccinia Virus protein VP39"/>
    <property type="match status" value="1"/>
</dbReference>
<gene>
    <name evidence="7" type="ORF">VK792_14600</name>
</gene>
<keyword evidence="8" id="KW-1185">Reference proteome</keyword>
<dbReference type="InterPro" id="IPR050903">
    <property type="entry name" value="Bact_Chemotaxis_MeTrfase"/>
</dbReference>
<dbReference type="SUPFAM" id="SSF53335">
    <property type="entry name" value="S-adenosyl-L-methionine-dependent methyltransferases"/>
    <property type="match status" value="1"/>
</dbReference>
<dbReference type="SMART" id="SM00138">
    <property type="entry name" value="MeTrc"/>
    <property type="match status" value="1"/>
</dbReference>
<dbReference type="InterPro" id="IPR000780">
    <property type="entry name" value="CheR_MeTrfase"/>
</dbReference>
<evidence type="ECO:0000256" key="4">
    <source>
        <dbReference type="ARBA" id="ARBA00022691"/>
    </source>
</evidence>
<dbReference type="Pfam" id="PF03705">
    <property type="entry name" value="CheR_N"/>
    <property type="match status" value="1"/>
</dbReference>
<evidence type="ECO:0000313" key="7">
    <source>
        <dbReference type="EMBL" id="MEC3862520.1"/>
    </source>
</evidence>
<sequence length="267" mass="29945">MTSAEFDSLAGFVKSQIGLHLRPEKRALVESRLAKRVASLGLPGFMAYLDALKQNALPDEMEALSQALTTNVTAFFRESHHFQTLKQVAERDFALRLERGEQVRIWSAGCSTGAEPYSIAMTLRDCLSDLALTRVRILATDIDTNVLAKARSGLYGARETEALPQETLDRHFIRETGGHRISAQLREMVRFNPLNLIAPWPMRRDFTAVFCRNVVIYFDGETQARLWQRILAQIEPGGHLFIGHSERLDPAALKAVTSTGVTTYRKS</sequence>
<name>A0ABU6HMV2_9RHOB</name>
<dbReference type="InterPro" id="IPR022642">
    <property type="entry name" value="CheR_C"/>
</dbReference>
<proteinExistence type="predicted"/>
<dbReference type="PRINTS" id="PR00996">
    <property type="entry name" value="CHERMTFRASE"/>
</dbReference>
<protein>
    <recommendedName>
        <fullName evidence="5">Chemotaxis protein methyltransferase</fullName>
        <ecNumber evidence="5">2.1.1.80</ecNumber>
    </recommendedName>
</protein>
<dbReference type="Proteomes" id="UP001348149">
    <property type="component" value="Unassembled WGS sequence"/>
</dbReference>
<keyword evidence="4 5" id="KW-0949">S-adenosyl-L-methionine</keyword>
<dbReference type="EC" id="2.1.1.80" evidence="5"/>
<dbReference type="InterPro" id="IPR026024">
    <property type="entry name" value="Chemotaxis_MeTrfase_CheR"/>
</dbReference>
<evidence type="ECO:0000256" key="1">
    <source>
        <dbReference type="ARBA" id="ARBA00001541"/>
    </source>
</evidence>
<dbReference type="PANTHER" id="PTHR24422">
    <property type="entry name" value="CHEMOTAXIS PROTEIN METHYLTRANSFERASE"/>
    <property type="match status" value="1"/>
</dbReference>
<comment type="function">
    <text evidence="5">Methylation of the membrane-bound methyl-accepting chemotaxis proteins (MCP) to form gamma-glutamyl methyl ester residues in MCP.</text>
</comment>
<accession>A0ABU6HMV2</accession>
<keyword evidence="3 5" id="KW-0808">Transferase</keyword>
<reference evidence="7 8" key="1">
    <citation type="submission" date="2024-01" db="EMBL/GenBank/DDBJ databases">
        <title>Mesobacterium rodlantinim sp. nov., isolated from shallow sea hydrothermal systems off Kueishantao Island.</title>
        <authorList>
            <person name="Su Z."/>
            <person name="Tang K."/>
        </authorList>
    </citation>
    <scope>NUCLEOTIDE SEQUENCE [LARGE SCALE GENOMIC DNA]</scope>
    <source>
        <strain evidence="7 8">TK19101</strain>
    </source>
</reference>
<evidence type="ECO:0000313" key="8">
    <source>
        <dbReference type="Proteomes" id="UP001348149"/>
    </source>
</evidence>
<dbReference type="SUPFAM" id="SSF47757">
    <property type="entry name" value="Chemotaxis receptor methyltransferase CheR, N-terminal domain"/>
    <property type="match status" value="1"/>
</dbReference>
<dbReference type="PIRSF" id="PIRSF000410">
    <property type="entry name" value="CheR"/>
    <property type="match status" value="1"/>
</dbReference>
<dbReference type="InterPro" id="IPR029063">
    <property type="entry name" value="SAM-dependent_MTases_sf"/>
</dbReference>
<dbReference type="Pfam" id="PF01739">
    <property type="entry name" value="CheR"/>
    <property type="match status" value="1"/>
</dbReference>
<comment type="caution">
    <text evidence="7">The sequence shown here is derived from an EMBL/GenBank/DDBJ whole genome shotgun (WGS) entry which is preliminary data.</text>
</comment>
<comment type="catalytic activity">
    <reaction evidence="1 5">
        <text>L-glutamyl-[protein] + S-adenosyl-L-methionine = [protein]-L-glutamate 5-O-methyl ester + S-adenosyl-L-homocysteine</text>
        <dbReference type="Rhea" id="RHEA:24452"/>
        <dbReference type="Rhea" id="RHEA-COMP:10208"/>
        <dbReference type="Rhea" id="RHEA-COMP:10311"/>
        <dbReference type="ChEBI" id="CHEBI:29973"/>
        <dbReference type="ChEBI" id="CHEBI:57856"/>
        <dbReference type="ChEBI" id="CHEBI:59789"/>
        <dbReference type="ChEBI" id="CHEBI:82795"/>
        <dbReference type="EC" id="2.1.1.80"/>
    </reaction>
</comment>
<keyword evidence="2 5" id="KW-0489">Methyltransferase</keyword>
<dbReference type="InterPro" id="IPR022641">
    <property type="entry name" value="CheR_N"/>
</dbReference>
<dbReference type="PROSITE" id="PS50123">
    <property type="entry name" value="CHER"/>
    <property type="match status" value="1"/>
</dbReference>